<dbReference type="EMBL" id="JACYGY010000002">
    <property type="protein sequence ID" value="MBE9465801.1"/>
    <property type="molecule type" value="Genomic_DNA"/>
</dbReference>
<organism evidence="1 2">
    <name type="scientific">Dyadobacter subterraneus</name>
    <dbReference type="NCBI Taxonomy" id="2773304"/>
    <lineage>
        <taxon>Bacteria</taxon>
        <taxon>Pseudomonadati</taxon>
        <taxon>Bacteroidota</taxon>
        <taxon>Cytophagia</taxon>
        <taxon>Cytophagales</taxon>
        <taxon>Spirosomataceae</taxon>
        <taxon>Dyadobacter</taxon>
    </lineage>
</organism>
<keyword evidence="2" id="KW-1185">Reference proteome</keyword>
<gene>
    <name evidence="1" type="ORF">IEE83_28320</name>
</gene>
<reference evidence="2" key="1">
    <citation type="submission" date="2023-07" db="EMBL/GenBank/DDBJ databases">
        <title>Dyadobacter sp. nov 'subterranea' isolated from contaminted grondwater.</title>
        <authorList>
            <person name="Szabo I."/>
            <person name="Al-Omari J."/>
            <person name="Szerdahelyi S.G."/>
            <person name="Rado J."/>
        </authorList>
    </citation>
    <scope>NUCLEOTIDE SEQUENCE [LARGE SCALE GENOMIC DNA]</scope>
    <source>
        <strain evidence="2">UP-52</strain>
    </source>
</reference>
<name>A0ABR9WN45_9BACT</name>
<protein>
    <recommendedName>
        <fullName evidence="3">T9SS type A sorting domain-containing protein</fullName>
    </recommendedName>
</protein>
<accession>A0ABR9WN45</accession>
<evidence type="ECO:0000313" key="2">
    <source>
        <dbReference type="Proteomes" id="UP000634134"/>
    </source>
</evidence>
<sequence length="65" mass="7421">MGNTKSFELKIMDSKGHHIPILIKNIKDSNDVIVHPQNDLQSGFYQLKVISGDHMKLEMMKVVVE</sequence>
<evidence type="ECO:0000313" key="1">
    <source>
        <dbReference type="EMBL" id="MBE9465801.1"/>
    </source>
</evidence>
<dbReference type="Proteomes" id="UP000634134">
    <property type="component" value="Unassembled WGS sequence"/>
</dbReference>
<comment type="caution">
    <text evidence="1">The sequence shown here is derived from an EMBL/GenBank/DDBJ whole genome shotgun (WGS) entry which is preliminary data.</text>
</comment>
<evidence type="ECO:0008006" key="3">
    <source>
        <dbReference type="Google" id="ProtNLM"/>
    </source>
</evidence>
<proteinExistence type="predicted"/>